<evidence type="ECO:0000256" key="1">
    <source>
        <dbReference type="SAM" id="Phobius"/>
    </source>
</evidence>
<dbReference type="OrthoDB" id="4946179at2"/>
<reference evidence="2 3" key="1">
    <citation type="submission" date="2018-09" db="EMBL/GenBank/DDBJ databases">
        <title>Novel species of Arthrobacter.</title>
        <authorList>
            <person name="Liu Q."/>
            <person name="Xin Y.-H."/>
        </authorList>
    </citation>
    <scope>NUCLEOTIDE SEQUENCE [LARGE SCALE GENOMIC DNA]</scope>
    <source>
        <strain evidence="2 3">Hz2</strain>
    </source>
</reference>
<name>A0A3A5MAM0_9MICC</name>
<accession>A0A3A5MAM0</accession>
<proteinExistence type="predicted"/>
<feature type="transmembrane region" description="Helical" evidence="1">
    <location>
        <begin position="92"/>
        <end position="108"/>
    </location>
</feature>
<feature type="transmembrane region" description="Helical" evidence="1">
    <location>
        <begin position="62"/>
        <end position="80"/>
    </location>
</feature>
<dbReference type="RefSeq" id="WP_120150016.1">
    <property type="nucleotide sequence ID" value="NZ_QZVT01000010.1"/>
</dbReference>
<evidence type="ECO:0000313" key="2">
    <source>
        <dbReference type="EMBL" id="RJT76926.1"/>
    </source>
</evidence>
<keyword evidence="1" id="KW-1133">Transmembrane helix</keyword>
<gene>
    <name evidence="2" type="ORF">D6T63_15820</name>
</gene>
<feature type="transmembrane region" description="Helical" evidence="1">
    <location>
        <begin position="33"/>
        <end position="55"/>
    </location>
</feature>
<evidence type="ECO:0000313" key="3">
    <source>
        <dbReference type="Proteomes" id="UP000272560"/>
    </source>
</evidence>
<organism evidence="2 3">
    <name type="scientific">Arthrobacter cheniae</name>
    <dbReference type="NCBI Taxonomy" id="1258888"/>
    <lineage>
        <taxon>Bacteria</taxon>
        <taxon>Bacillati</taxon>
        <taxon>Actinomycetota</taxon>
        <taxon>Actinomycetes</taxon>
        <taxon>Micrococcales</taxon>
        <taxon>Micrococcaceae</taxon>
        <taxon>Arthrobacter</taxon>
    </lineage>
</organism>
<dbReference type="Proteomes" id="UP000272560">
    <property type="component" value="Unassembled WGS sequence"/>
</dbReference>
<comment type="caution">
    <text evidence="2">The sequence shown here is derived from an EMBL/GenBank/DDBJ whole genome shotgun (WGS) entry which is preliminary data.</text>
</comment>
<sequence length="123" mass="12920">MTVVGVLGLILHCASMFFRPVVAAIPGSGSVISQINSMGTASMIWYTVPALLVLVGLRRQQWIALILLAGSLLAVGVTMYNGTVLSTHLDTIFAAGVMIAATVFLLSAPPWQREPTPATAVAR</sequence>
<keyword evidence="1" id="KW-0472">Membrane</keyword>
<keyword evidence="1" id="KW-0812">Transmembrane</keyword>
<dbReference type="EMBL" id="QZVT01000010">
    <property type="protein sequence ID" value="RJT76926.1"/>
    <property type="molecule type" value="Genomic_DNA"/>
</dbReference>
<dbReference type="AlphaFoldDB" id="A0A3A5MAM0"/>
<protein>
    <submittedName>
        <fullName evidence="2">Uncharacterized protein</fullName>
    </submittedName>
</protein>
<keyword evidence="3" id="KW-1185">Reference proteome</keyword>